<dbReference type="Proteomes" id="UP000580910">
    <property type="component" value="Unassembled WGS sequence"/>
</dbReference>
<name>A0A7W3P9A2_9ACTN</name>
<dbReference type="PROSITE" id="PS00166">
    <property type="entry name" value="ENOYL_COA_HYDRATASE"/>
    <property type="match status" value="1"/>
</dbReference>
<dbReference type="EMBL" id="JACGXA010000001">
    <property type="protein sequence ID" value="MBA8803249.1"/>
    <property type="molecule type" value="Genomic_DNA"/>
</dbReference>
<dbReference type="EC" id="5.3.3.18" evidence="3"/>
<dbReference type="InterPro" id="IPR014748">
    <property type="entry name" value="Enoyl-CoA_hydra_C"/>
</dbReference>
<comment type="similarity">
    <text evidence="1 2">Belongs to the enoyl-CoA hydratase/isomerase family.</text>
</comment>
<dbReference type="InterPro" id="IPR001753">
    <property type="entry name" value="Enoyl-CoA_hydra/iso"/>
</dbReference>
<dbReference type="RefSeq" id="WP_182538118.1">
    <property type="nucleotide sequence ID" value="NZ_JACGXA010000001.1"/>
</dbReference>
<keyword evidence="4" id="KW-1185">Reference proteome</keyword>
<dbReference type="GO" id="GO:0016853">
    <property type="term" value="F:isomerase activity"/>
    <property type="evidence" value="ECO:0007669"/>
    <property type="project" value="UniProtKB-KW"/>
</dbReference>
<evidence type="ECO:0000313" key="4">
    <source>
        <dbReference type="Proteomes" id="UP000580910"/>
    </source>
</evidence>
<dbReference type="SUPFAM" id="SSF52096">
    <property type="entry name" value="ClpP/crotonase"/>
    <property type="match status" value="1"/>
</dbReference>
<evidence type="ECO:0000313" key="3">
    <source>
        <dbReference type="EMBL" id="MBA8803249.1"/>
    </source>
</evidence>
<evidence type="ECO:0000256" key="2">
    <source>
        <dbReference type="RuleBase" id="RU003707"/>
    </source>
</evidence>
<keyword evidence="3" id="KW-0413">Isomerase</keyword>
<dbReference type="PANTHER" id="PTHR43459">
    <property type="entry name" value="ENOYL-COA HYDRATASE"/>
    <property type="match status" value="1"/>
</dbReference>
<dbReference type="InterPro" id="IPR018376">
    <property type="entry name" value="Enoyl-CoA_hyd/isom_CS"/>
</dbReference>
<accession>A0A7W3P9A2</accession>
<dbReference type="CDD" id="cd06558">
    <property type="entry name" value="crotonase-like"/>
    <property type="match status" value="1"/>
</dbReference>
<proteinExistence type="inferred from homology"/>
<evidence type="ECO:0000256" key="1">
    <source>
        <dbReference type="ARBA" id="ARBA00005254"/>
    </source>
</evidence>
<dbReference type="Gene3D" id="3.90.226.10">
    <property type="entry name" value="2-enoyl-CoA Hydratase, Chain A, domain 1"/>
    <property type="match status" value="1"/>
</dbReference>
<gene>
    <name evidence="3" type="ORF">FB382_001540</name>
</gene>
<protein>
    <submittedName>
        <fullName evidence="3">2-(1,2-epoxy-1,2-dihydrophenyl)acetyl-CoA isomerase</fullName>
        <ecNumber evidence="3">5.3.3.18</ecNumber>
    </submittedName>
</protein>
<organism evidence="3 4">
    <name type="scientific">Nocardioides ginsengisegetis</name>
    <dbReference type="NCBI Taxonomy" id="661491"/>
    <lineage>
        <taxon>Bacteria</taxon>
        <taxon>Bacillati</taxon>
        <taxon>Actinomycetota</taxon>
        <taxon>Actinomycetes</taxon>
        <taxon>Propionibacteriales</taxon>
        <taxon>Nocardioidaceae</taxon>
        <taxon>Nocardioides</taxon>
    </lineage>
</organism>
<sequence length="263" mass="27268">MQESPVVVDIAGAVATVVINRPAQRNALDRLTKEALRDELSRVAADATVRAVVLTGAGLAFCVGQDLAEHAEALKTDPATAFETIGQHYAPIVTALAAMEKPVIAAVNGTCVGAGLALALACDLRVLSAEAMMSTAFTGIGLTCDSGLASTLARSVGESRAKELILLAEPFSADDAVQWGIAGRVVPAEEVGDVARALAQRLAVGPTIAYAETKHLIAQSFNETIAETLQSEAAAQARVGQSKDHRNGVAAFLAKRKPVFEGR</sequence>
<dbReference type="PANTHER" id="PTHR43459:SF1">
    <property type="entry name" value="EG:BACN32G11.4 PROTEIN"/>
    <property type="match status" value="1"/>
</dbReference>
<dbReference type="AlphaFoldDB" id="A0A7W3P9A2"/>
<dbReference type="Gene3D" id="1.10.12.10">
    <property type="entry name" value="Lyase 2-enoyl-coa Hydratase, Chain A, domain 2"/>
    <property type="match status" value="1"/>
</dbReference>
<dbReference type="Pfam" id="PF00378">
    <property type="entry name" value="ECH_1"/>
    <property type="match status" value="1"/>
</dbReference>
<dbReference type="InterPro" id="IPR029045">
    <property type="entry name" value="ClpP/crotonase-like_dom_sf"/>
</dbReference>
<comment type="caution">
    <text evidence="3">The sequence shown here is derived from an EMBL/GenBank/DDBJ whole genome shotgun (WGS) entry which is preliminary data.</text>
</comment>
<reference evidence="3 4" key="1">
    <citation type="submission" date="2020-07" db="EMBL/GenBank/DDBJ databases">
        <title>Sequencing the genomes of 1000 actinobacteria strains.</title>
        <authorList>
            <person name="Klenk H.-P."/>
        </authorList>
    </citation>
    <scope>NUCLEOTIDE SEQUENCE [LARGE SCALE GENOMIC DNA]</scope>
    <source>
        <strain evidence="3 4">DSM 21349</strain>
    </source>
</reference>